<dbReference type="EMBL" id="SCWF01000032">
    <property type="protein sequence ID" value="TDM11932.1"/>
    <property type="molecule type" value="Genomic_DNA"/>
</dbReference>
<proteinExistence type="predicted"/>
<dbReference type="AlphaFoldDB" id="A0A4R6BUF9"/>
<organism evidence="2 3">
    <name type="scientific">Macrococcus bovicus</name>
    <dbReference type="NCBI Taxonomy" id="69968"/>
    <lineage>
        <taxon>Bacteria</taxon>
        <taxon>Bacillati</taxon>
        <taxon>Bacillota</taxon>
        <taxon>Bacilli</taxon>
        <taxon>Bacillales</taxon>
        <taxon>Staphylococcaceae</taxon>
        <taxon>Macrococcus</taxon>
    </lineage>
</organism>
<feature type="region of interest" description="Disordered" evidence="1">
    <location>
        <begin position="40"/>
        <end position="62"/>
    </location>
</feature>
<comment type="caution">
    <text evidence="2">The sequence shown here is derived from an EMBL/GenBank/DDBJ whole genome shotgun (WGS) entry which is preliminary data.</text>
</comment>
<feature type="non-terminal residue" evidence="2">
    <location>
        <position position="1"/>
    </location>
</feature>
<evidence type="ECO:0000256" key="1">
    <source>
        <dbReference type="SAM" id="MobiDB-lite"/>
    </source>
</evidence>
<evidence type="ECO:0000313" key="2">
    <source>
        <dbReference type="EMBL" id="TDM11932.1"/>
    </source>
</evidence>
<feature type="compositionally biased region" description="Gly residues" evidence="1">
    <location>
        <begin position="43"/>
        <end position="53"/>
    </location>
</feature>
<gene>
    <name evidence="2" type="ORF">ERX55_11280</name>
</gene>
<reference evidence="2 3" key="1">
    <citation type="submission" date="2019-01" db="EMBL/GenBank/DDBJ databases">
        <title>Draft genome sequences of the type strains of six Macrococcus species.</title>
        <authorList>
            <person name="Mazhar S."/>
            <person name="Altermann E."/>
            <person name="Hill C."/>
            <person name="Mcauliffe O."/>
        </authorList>
    </citation>
    <scope>NUCLEOTIDE SEQUENCE [LARGE SCALE GENOMIC DNA]</scope>
    <source>
        <strain evidence="2 3">ATCC 51825</strain>
    </source>
</reference>
<keyword evidence="3" id="KW-1185">Reference proteome</keyword>
<name>A0A4R6BUF9_9STAP</name>
<accession>A0A4R6BUF9</accession>
<dbReference type="Proteomes" id="UP000294843">
    <property type="component" value="Unassembled WGS sequence"/>
</dbReference>
<feature type="non-terminal residue" evidence="2">
    <location>
        <position position="143"/>
    </location>
</feature>
<sequence length="143" mass="14293">ARGPGSGPRLSGFSSTHAGERCRSRGASCLFGCGSGPLSRAGEGQGEGTGSSGEGASLTPTLSRTGEGTCGFCGHGMDAAAIGTCGPPALRARLRRPGIRDPDFQRIRVARTLKTAALAGTALCPLPLLRPSTGRPAGCQRSG</sequence>
<protein>
    <submittedName>
        <fullName evidence="2">Uncharacterized protein</fullName>
    </submittedName>
</protein>
<evidence type="ECO:0000313" key="3">
    <source>
        <dbReference type="Proteomes" id="UP000294843"/>
    </source>
</evidence>